<evidence type="ECO:0000313" key="2">
    <source>
        <dbReference type="Proteomes" id="UP000632289"/>
    </source>
</evidence>
<organism evidence="1 2">
    <name type="scientific">Streptomyces chumphonensis</name>
    <dbReference type="NCBI Taxonomy" id="1214925"/>
    <lineage>
        <taxon>Bacteria</taxon>
        <taxon>Bacillati</taxon>
        <taxon>Actinomycetota</taxon>
        <taxon>Actinomycetes</taxon>
        <taxon>Kitasatosporales</taxon>
        <taxon>Streptomycetaceae</taxon>
        <taxon>Streptomyces</taxon>
    </lineage>
</organism>
<reference evidence="1" key="1">
    <citation type="submission" date="2020-09" db="EMBL/GenBank/DDBJ databases">
        <title>Secondary metabolite and genome analysis of marine Streptomyces chumphonensis KK1-2T.</title>
        <authorList>
            <person name="Phongsopitanun W."/>
            <person name="Kanchanasin P."/>
            <person name="Pittayakhajonwut P."/>
            <person name="Suwanborirux K."/>
            <person name="Tanasupawat S."/>
        </authorList>
    </citation>
    <scope>NUCLEOTIDE SEQUENCE</scope>
    <source>
        <strain evidence="1">KK1-2</strain>
    </source>
</reference>
<sequence>MVNARTYPLWRDLAMSEDLPKEALKTVIDALCAPATRQGGFDDQADRWREEALKAALPALLTRTSGKRLRGQLLVHVDEKTLATLAADGAVTAADVPAILRHRRVWAGLIAALARHPGQVEAAIALLPRLPGHEVEQVVRDWDLDRYTRGTGAAPAPPVPPELFDAVLEACLTPLAAYLLHPEPKEGWEGPGSAFSKDWSLELGGRAGWAMLARCPERWPQLTAHPVFGAAVQHLLLDQAERQALQDARLRAADPDGADVPAAPAPALSEEVLLACLPALCLSELADLPNPQVTARRTLHHLASRVRSNPRLAALAADQLHTAADALVTRGQLLTCSDEPGSDHEFDGPVLRLAEDLALLSANPDHLAGACAQLARLDQPAVVSPTPSRALVRVLDNVDPDHDRPARLLERHYEHRRVQALSTLAANPHTPRTAVSDVLKGLHPAELAWIAEKAEGPDWFLAAAAAVPVPEDEDDGVVRLVDDDELGKHPDPAAVLQSWLDSPATGDVLSRSEVYRAIVKSRYRTLEHLRQIPAEEILAHHEPEIALQTLLEHCGRSTVRWEALAAAVNFDYDDTEITFGQLLNSLESTPARARTS</sequence>
<protein>
    <submittedName>
        <fullName evidence="1">Uncharacterized protein</fullName>
    </submittedName>
</protein>
<accession>A0A927F4X8</accession>
<name>A0A927F4X8_9ACTN</name>
<dbReference type="Proteomes" id="UP000632289">
    <property type="component" value="Unassembled WGS sequence"/>
</dbReference>
<comment type="caution">
    <text evidence="1">The sequence shown here is derived from an EMBL/GenBank/DDBJ whole genome shotgun (WGS) entry which is preliminary data.</text>
</comment>
<dbReference type="AlphaFoldDB" id="A0A927F4X8"/>
<evidence type="ECO:0000313" key="1">
    <source>
        <dbReference type="EMBL" id="MBD3934857.1"/>
    </source>
</evidence>
<dbReference type="EMBL" id="JACXYU010000021">
    <property type="protein sequence ID" value="MBD3934857.1"/>
    <property type="molecule type" value="Genomic_DNA"/>
</dbReference>
<proteinExistence type="predicted"/>
<gene>
    <name evidence="1" type="ORF">IF129_25255</name>
</gene>
<keyword evidence="2" id="KW-1185">Reference proteome</keyword>